<gene>
    <name evidence="9" type="ORF">ACFO8Q_08965</name>
</gene>
<accession>A0ABV9Q2J9</accession>
<dbReference type="InterPro" id="IPR000620">
    <property type="entry name" value="EamA_dom"/>
</dbReference>
<comment type="subcellular location">
    <subcellularLocation>
        <location evidence="1">Cell membrane</location>
        <topology evidence="1">Multi-pass membrane protein</topology>
    </subcellularLocation>
</comment>
<feature type="transmembrane region" description="Helical" evidence="7">
    <location>
        <begin position="245"/>
        <end position="264"/>
    </location>
</feature>
<sequence length="304" mass="33223">MKKNQIHLILFCVMITWGFNVIATKALVEHFMPVTITAFRIFTAGVSVIVILLFLKKIRRLTKQEIKYVFYGSIFNVVLHHYFLSVGLSQTSASNGGLILGLAPLLTTILAILFLGIKATMTGILGIVLGFAGVSFVVLDNGGIGGVSIGDVYVFLSILSQAVSFILINKWAKTMDPRMMTGYMLVLGSGFLFVLSLFMEPGGLHSMINNSIPLWMVFFASAIIATAIGHMFYNYAIGQVGAAEASIFTNLNPLFALIGSMIFLGETITLSQIFGFLLILVAVMLSSGAFEELYRKVMRKKEVC</sequence>
<feature type="domain" description="EamA" evidence="8">
    <location>
        <begin position="7"/>
        <end position="138"/>
    </location>
</feature>
<evidence type="ECO:0000256" key="4">
    <source>
        <dbReference type="ARBA" id="ARBA00022692"/>
    </source>
</evidence>
<feature type="transmembrane region" description="Helical" evidence="7">
    <location>
        <begin position="145"/>
        <end position="168"/>
    </location>
</feature>
<feature type="domain" description="EamA" evidence="8">
    <location>
        <begin position="149"/>
        <end position="287"/>
    </location>
</feature>
<dbReference type="InterPro" id="IPR050638">
    <property type="entry name" value="AA-Vitamin_Transporters"/>
</dbReference>
<evidence type="ECO:0000313" key="10">
    <source>
        <dbReference type="Proteomes" id="UP001596002"/>
    </source>
</evidence>
<dbReference type="EMBL" id="JBHSHC010000064">
    <property type="protein sequence ID" value="MFC4767492.1"/>
    <property type="molecule type" value="Genomic_DNA"/>
</dbReference>
<feature type="transmembrane region" description="Helical" evidence="7">
    <location>
        <begin position="66"/>
        <end position="84"/>
    </location>
</feature>
<dbReference type="PANTHER" id="PTHR32322:SF18">
    <property type="entry name" value="S-ADENOSYLMETHIONINE_S-ADENOSYLHOMOCYSTEINE TRANSPORTER"/>
    <property type="match status" value="1"/>
</dbReference>
<name>A0ABV9Q2J9_9BACL</name>
<organism evidence="9 10">
    <name type="scientific">Effusibacillus consociatus</name>
    <dbReference type="NCBI Taxonomy" id="1117041"/>
    <lineage>
        <taxon>Bacteria</taxon>
        <taxon>Bacillati</taxon>
        <taxon>Bacillota</taxon>
        <taxon>Bacilli</taxon>
        <taxon>Bacillales</taxon>
        <taxon>Alicyclobacillaceae</taxon>
        <taxon>Effusibacillus</taxon>
    </lineage>
</organism>
<evidence type="ECO:0000256" key="3">
    <source>
        <dbReference type="ARBA" id="ARBA00022475"/>
    </source>
</evidence>
<dbReference type="PANTHER" id="PTHR32322">
    <property type="entry name" value="INNER MEMBRANE TRANSPORTER"/>
    <property type="match status" value="1"/>
</dbReference>
<keyword evidence="10" id="KW-1185">Reference proteome</keyword>
<reference evidence="10" key="1">
    <citation type="journal article" date="2019" name="Int. J. Syst. Evol. Microbiol.">
        <title>The Global Catalogue of Microorganisms (GCM) 10K type strain sequencing project: providing services to taxonomists for standard genome sequencing and annotation.</title>
        <authorList>
            <consortium name="The Broad Institute Genomics Platform"/>
            <consortium name="The Broad Institute Genome Sequencing Center for Infectious Disease"/>
            <person name="Wu L."/>
            <person name="Ma J."/>
        </authorList>
    </citation>
    <scope>NUCLEOTIDE SEQUENCE [LARGE SCALE GENOMIC DNA]</scope>
    <source>
        <strain evidence="10">WYCCWR 12678</strain>
    </source>
</reference>
<keyword evidence="6 7" id="KW-0472">Membrane</keyword>
<feature type="transmembrane region" description="Helical" evidence="7">
    <location>
        <begin position="96"/>
        <end position="115"/>
    </location>
</feature>
<dbReference type="SUPFAM" id="SSF103481">
    <property type="entry name" value="Multidrug resistance efflux transporter EmrE"/>
    <property type="match status" value="2"/>
</dbReference>
<feature type="transmembrane region" description="Helical" evidence="7">
    <location>
        <begin position="211"/>
        <end position="233"/>
    </location>
</feature>
<evidence type="ECO:0000256" key="1">
    <source>
        <dbReference type="ARBA" id="ARBA00004651"/>
    </source>
</evidence>
<comment type="caution">
    <text evidence="9">The sequence shown here is derived from an EMBL/GenBank/DDBJ whole genome shotgun (WGS) entry which is preliminary data.</text>
</comment>
<dbReference type="Proteomes" id="UP001596002">
    <property type="component" value="Unassembled WGS sequence"/>
</dbReference>
<feature type="transmembrane region" description="Helical" evidence="7">
    <location>
        <begin position="180"/>
        <end position="199"/>
    </location>
</feature>
<evidence type="ECO:0000256" key="5">
    <source>
        <dbReference type="ARBA" id="ARBA00022989"/>
    </source>
</evidence>
<protein>
    <submittedName>
        <fullName evidence="9">DMT family transporter</fullName>
    </submittedName>
</protein>
<feature type="transmembrane region" description="Helical" evidence="7">
    <location>
        <begin position="122"/>
        <end position="139"/>
    </location>
</feature>
<evidence type="ECO:0000256" key="6">
    <source>
        <dbReference type="ARBA" id="ARBA00023136"/>
    </source>
</evidence>
<dbReference type="InterPro" id="IPR037185">
    <property type="entry name" value="EmrE-like"/>
</dbReference>
<proteinExistence type="inferred from homology"/>
<keyword evidence="3" id="KW-1003">Cell membrane</keyword>
<feature type="transmembrane region" description="Helical" evidence="7">
    <location>
        <begin position="34"/>
        <end position="54"/>
    </location>
</feature>
<evidence type="ECO:0000256" key="2">
    <source>
        <dbReference type="ARBA" id="ARBA00007362"/>
    </source>
</evidence>
<dbReference type="RefSeq" id="WP_380025431.1">
    <property type="nucleotide sequence ID" value="NZ_JBHSHC010000064.1"/>
</dbReference>
<comment type="similarity">
    <text evidence="2">Belongs to the EamA transporter family.</text>
</comment>
<evidence type="ECO:0000259" key="8">
    <source>
        <dbReference type="Pfam" id="PF00892"/>
    </source>
</evidence>
<feature type="transmembrane region" description="Helical" evidence="7">
    <location>
        <begin position="7"/>
        <end position="28"/>
    </location>
</feature>
<keyword evidence="5 7" id="KW-1133">Transmembrane helix</keyword>
<evidence type="ECO:0000256" key="7">
    <source>
        <dbReference type="SAM" id="Phobius"/>
    </source>
</evidence>
<keyword evidence="4 7" id="KW-0812">Transmembrane</keyword>
<feature type="transmembrane region" description="Helical" evidence="7">
    <location>
        <begin position="270"/>
        <end position="290"/>
    </location>
</feature>
<evidence type="ECO:0000313" key="9">
    <source>
        <dbReference type="EMBL" id="MFC4767492.1"/>
    </source>
</evidence>
<dbReference type="Pfam" id="PF00892">
    <property type="entry name" value="EamA"/>
    <property type="match status" value="2"/>
</dbReference>